<accession>A0A7G5GPS0</accession>
<sequence length="210" mass="23292">MIATKSGVQGRKPKTKVPEYLIYEIMDGKPIHYKGYLEVLAGTKTFSEIMGSSALQSFVVAYVQRLLFKELSEDDFIILSSESGLHLDKRNNLAGDILIFDNATLPIEAIDEFYAQVPPKVVIEVDITADPTDVTSDSYIFQKTEKLLKFGVEKVIWITTQAKKVTVATPNDDRDGGPVAGNSWHKDVDILNGISFNIGRYLTQKGSPFA</sequence>
<proteinExistence type="predicted"/>
<dbReference type="AlphaFoldDB" id="A0A7G5GPS0"/>
<keyword evidence="1" id="KW-0378">Hydrolase</keyword>
<dbReference type="RefSeq" id="WP_182457975.1">
    <property type="nucleotide sequence ID" value="NZ_CP059732.1"/>
</dbReference>
<dbReference type="Proteomes" id="UP000515369">
    <property type="component" value="Chromosome"/>
</dbReference>
<keyword evidence="2" id="KW-1185">Reference proteome</keyword>
<evidence type="ECO:0000313" key="1">
    <source>
        <dbReference type="EMBL" id="QMW00862.1"/>
    </source>
</evidence>
<keyword evidence="1" id="KW-0540">Nuclease</keyword>
<organism evidence="1 2">
    <name type="scientific">Spirosoma foliorum</name>
    <dbReference type="NCBI Taxonomy" id="2710596"/>
    <lineage>
        <taxon>Bacteria</taxon>
        <taxon>Pseudomonadati</taxon>
        <taxon>Bacteroidota</taxon>
        <taxon>Cytophagia</taxon>
        <taxon>Cytophagales</taxon>
        <taxon>Cytophagaceae</taxon>
        <taxon>Spirosoma</taxon>
    </lineage>
</organism>
<gene>
    <name evidence="1" type="ORF">H3H32_23140</name>
</gene>
<evidence type="ECO:0000313" key="2">
    <source>
        <dbReference type="Proteomes" id="UP000515369"/>
    </source>
</evidence>
<dbReference type="KEGG" id="sfol:H3H32_23140"/>
<dbReference type="EMBL" id="CP059732">
    <property type="protein sequence ID" value="QMW00862.1"/>
    <property type="molecule type" value="Genomic_DNA"/>
</dbReference>
<dbReference type="GO" id="GO:0004519">
    <property type="term" value="F:endonuclease activity"/>
    <property type="evidence" value="ECO:0007669"/>
    <property type="project" value="UniProtKB-KW"/>
</dbReference>
<name>A0A7G5GPS0_9BACT</name>
<dbReference type="Gene3D" id="3.90.1570.10">
    <property type="entry name" value="tt1808, chain A"/>
    <property type="match status" value="1"/>
</dbReference>
<reference evidence="1 2" key="1">
    <citation type="submission" date="2020-07" db="EMBL/GenBank/DDBJ databases">
        <title>Spirosoma foliorum sp. nov., isolated from the leaves on the Nejang mountain Korea, Republic of.</title>
        <authorList>
            <person name="Ho H."/>
            <person name="Lee Y.-J."/>
            <person name="Nurcahyanto D.-A."/>
            <person name="Kim S.-G."/>
        </authorList>
    </citation>
    <scope>NUCLEOTIDE SEQUENCE [LARGE SCALE GENOMIC DNA]</scope>
    <source>
        <strain evidence="1 2">PL0136</strain>
    </source>
</reference>
<dbReference type="InterPro" id="IPR012296">
    <property type="entry name" value="Nuclease_put_TT1808"/>
</dbReference>
<keyword evidence="1" id="KW-0255">Endonuclease</keyword>
<protein>
    <submittedName>
        <fullName evidence="1">Uma2 family endonuclease</fullName>
    </submittedName>
</protein>